<dbReference type="Proteomes" id="UP001303046">
    <property type="component" value="Unassembled WGS sequence"/>
</dbReference>
<organism evidence="1 2">
    <name type="scientific">Necator americanus</name>
    <name type="common">Human hookworm</name>
    <dbReference type="NCBI Taxonomy" id="51031"/>
    <lineage>
        <taxon>Eukaryota</taxon>
        <taxon>Metazoa</taxon>
        <taxon>Ecdysozoa</taxon>
        <taxon>Nematoda</taxon>
        <taxon>Chromadorea</taxon>
        <taxon>Rhabditida</taxon>
        <taxon>Rhabditina</taxon>
        <taxon>Rhabditomorpha</taxon>
        <taxon>Strongyloidea</taxon>
        <taxon>Ancylostomatidae</taxon>
        <taxon>Bunostominae</taxon>
        <taxon>Necator</taxon>
    </lineage>
</organism>
<protein>
    <submittedName>
        <fullName evidence="1">Uncharacterized protein</fullName>
    </submittedName>
</protein>
<proteinExistence type="predicted"/>
<evidence type="ECO:0000313" key="2">
    <source>
        <dbReference type="Proteomes" id="UP001303046"/>
    </source>
</evidence>
<name>A0ABR1EGB2_NECAM</name>
<dbReference type="EMBL" id="JAVFWL010000006">
    <property type="protein sequence ID" value="KAK6761747.1"/>
    <property type="molecule type" value="Genomic_DNA"/>
</dbReference>
<keyword evidence="2" id="KW-1185">Reference proteome</keyword>
<sequence>MRRTVDQCPADIVLAPSGRPLTDLECVDDVVIFAKSNVALFETSNEDPDGWTVDRTRVCHDEKLYAEVDVVYRRMTYGRYQHLAQPSKGAAENRVCFFRHTLRRPADHLVLRVVSSSGLSWKRPPGRKWKLWNEVVKEDLRIFGVDRQLRRDARFRRIWNNDEWIDSVQAFAEDRECWAELCSRTTHFGEDRRCG</sequence>
<evidence type="ECO:0000313" key="1">
    <source>
        <dbReference type="EMBL" id="KAK6761747.1"/>
    </source>
</evidence>
<reference evidence="1 2" key="1">
    <citation type="submission" date="2023-08" db="EMBL/GenBank/DDBJ databases">
        <title>A Necator americanus chromosomal reference genome.</title>
        <authorList>
            <person name="Ilik V."/>
            <person name="Petrzelkova K.J."/>
            <person name="Pardy F."/>
            <person name="Fuh T."/>
            <person name="Niatou-Singa F.S."/>
            <person name="Gouil Q."/>
            <person name="Baker L."/>
            <person name="Ritchie M.E."/>
            <person name="Jex A.R."/>
            <person name="Gazzola D."/>
            <person name="Li H."/>
            <person name="Toshio Fujiwara R."/>
            <person name="Zhan B."/>
            <person name="Aroian R.V."/>
            <person name="Pafco B."/>
            <person name="Schwarz E.M."/>
        </authorList>
    </citation>
    <scope>NUCLEOTIDE SEQUENCE [LARGE SCALE GENOMIC DNA]</scope>
    <source>
        <strain evidence="1 2">Aroian</strain>
        <tissue evidence="1">Whole animal</tissue>
    </source>
</reference>
<comment type="caution">
    <text evidence="1">The sequence shown here is derived from an EMBL/GenBank/DDBJ whole genome shotgun (WGS) entry which is preliminary data.</text>
</comment>
<accession>A0ABR1EGB2</accession>
<gene>
    <name evidence="1" type="primary">Necator_chrX.g22885</name>
    <name evidence="1" type="ORF">RB195_022722</name>
</gene>